<name>A0ABT1XIB1_9BURK</name>
<accession>A0ABT1XIB1</accession>
<sequence>MMRTSVMKRMTVSLSVIALGATLTGAARAGDYLVLKTSRTLSVINQPIPEYTTAKKIDPGLLAKVPLFRGVKVDESPRHATKSTQSKIKLDDSENQALSMVKAVYGGLQISLKENLSLVYAPGRLSGNSMNSESQGLYLLANRGGVANWFVGVESRSSNLTAESRRSANTARFGVVMNLD</sequence>
<dbReference type="EMBL" id="JANKHG010000017">
    <property type="protein sequence ID" value="MCR2747028.1"/>
    <property type="molecule type" value="Genomic_DNA"/>
</dbReference>
<reference evidence="2" key="1">
    <citation type="submission" date="2022-07" db="EMBL/GenBank/DDBJ databases">
        <authorList>
            <person name="Xamxidin M."/>
        </authorList>
    </citation>
    <scope>NUCLEOTIDE SEQUENCE</scope>
    <source>
        <strain evidence="2">YS8-69</strain>
    </source>
</reference>
<comment type="caution">
    <text evidence="2">The sequence shown here is derived from an EMBL/GenBank/DDBJ whole genome shotgun (WGS) entry which is preliminary data.</text>
</comment>
<feature type="signal peptide" evidence="1">
    <location>
        <begin position="1"/>
        <end position="29"/>
    </location>
</feature>
<gene>
    <name evidence="2" type="ORF">NSP04_10240</name>
</gene>
<protein>
    <submittedName>
        <fullName evidence="2">Uncharacterized protein</fullName>
    </submittedName>
</protein>
<proteinExistence type="predicted"/>
<evidence type="ECO:0000313" key="2">
    <source>
        <dbReference type="EMBL" id="MCR2747028.1"/>
    </source>
</evidence>
<dbReference type="RefSeq" id="WP_257512232.1">
    <property type="nucleotide sequence ID" value="NZ_JANKHG010000017.1"/>
</dbReference>
<evidence type="ECO:0000256" key="1">
    <source>
        <dbReference type="SAM" id="SignalP"/>
    </source>
</evidence>
<keyword evidence="3" id="KW-1185">Reference proteome</keyword>
<organism evidence="2 3">
    <name type="scientific">Limnobacter parvus</name>
    <dbReference type="NCBI Taxonomy" id="2939690"/>
    <lineage>
        <taxon>Bacteria</taxon>
        <taxon>Pseudomonadati</taxon>
        <taxon>Pseudomonadota</taxon>
        <taxon>Betaproteobacteria</taxon>
        <taxon>Burkholderiales</taxon>
        <taxon>Burkholderiaceae</taxon>
        <taxon>Limnobacter</taxon>
    </lineage>
</organism>
<dbReference type="Proteomes" id="UP001165267">
    <property type="component" value="Unassembled WGS sequence"/>
</dbReference>
<feature type="chain" id="PRO_5046270526" evidence="1">
    <location>
        <begin position="30"/>
        <end position="180"/>
    </location>
</feature>
<keyword evidence="1" id="KW-0732">Signal</keyword>
<evidence type="ECO:0000313" key="3">
    <source>
        <dbReference type="Proteomes" id="UP001165267"/>
    </source>
</evidence>